<proteinExistence type="predicted"/>
<organism evidence="1 2">
    <name type="scientific">Romanomermis culicivorax</name>
    <name type="common">Nematode worm</name>
    <dbReference type="NCBI Taxonomy" id="13658"/>
    <lineage>
        <taxon>Eukaryota</taxon>
        <taxon>Metazoa</taxon>
        <taxon>Ecdysozoa</taxon>
        <taxon>Nematoda</taxon>
        <taxon>Enoplea</taxon>
        <taxon>Dorylaimia</taxon>
        <taxon>Mermithida</taxon>
        <taxon>Mermithoidea</taxon>
        <taxon>Mermithidae</taxon>
        <taxon>Romanomermis</taxon>
    </lineage>
</organism>
<protein>
    <submittedName>
        <fullName evidence="2">Uncharacterized protein</fullName>
    </submittedName>
</protein>
<evidence type="ECO:0000313" key="2">
    <source>
        <dbReference type="WBParaSite" id="nRc.2.0.1.t31647-RA"/>
    </source>
</evidence>
<keyword evidence="1" id="KW-1185">Reference proteome</keyword>
<reference evidence="2" key="1">
    <citation type="submission" date="2022-11" db="UniProtKB">
        <authorList>
            <consortium name="WormBaseParasite"/>
        </authorList>
    </citation>
    <scope>IDENTIFICATION</scope>
</reference>
<accession>A0A915JZ26</accession>
<dbReference type="WBParaSite" id="nRc.2.0.1.t31647-RA">
    <property type="protein sequence ID" value="nRc.2.0.1.t31647-RA"/>
    <property type="gene ID" value="nRc.2.0.1.g31647"/>
</dbReference>
<dbReference type="AlphaFoldDB" id="A0A915JZ26"/>
<dbReference type="Proteomes" id="UP000887565">
    <property type="component" value="Unplaced"/>
</dbReference>
<sequence length="63" mass="7056">MCLQKAVILTQATAPTPSHGVPYRENVSPSRNIEVAAQPITYIIPHCILSIDLQYKYFKALEL</sequence>
<evidence type="ECO:0000313" key="1">
    <source>
        <dbReference type="Proteomes" id="UP000887565"/>
    </source>
</evidence>
<name>A0A915JZ26_ROMCU</name>